<feature type="transmembrane region" description="Helical" evidence="8">
    <location>
        <begin position="101"/>
        <end position="121"/>
    </location>
</feature>
<dbReference type="PROSITE" id="PS50928">
    <property type="entry name" value="ABC_TM1"/>
    <property type="match status" value="1"/>
</dbReference>
<gene>
    <name evidence="11" type="ORF">CBF30_09130</name>
</gene>
<evidence type="ECO:0000256" key="8">
    <source>
        <dbReference type="RuleBase" id="RU363032"/>
    </source>
</evidence>
<evidence type="ECO:0000256" key="3">
    <source>
        <dbReference type="ARBA" id="ARBA00022475"/>
    </source>
</evidence>
<evidence type="ECO:0000256" key="4">
    <source>
        <dbReference type="ARBA" id="ARBA00022519"/>
    </source>
</evidence>
<sequence>MKKKLPLSTKLILLIFAIFYATPFVSTTIYAFATKWGKTILPQGVTLEWIKQLFGDTNFYVAIGHSFLLAIVSLIVLLVVMLPAVYVVYHMFPKVDYTMQYFSLVSYALPGVILATGLLKIYSGSQIPMFLVLVGALFITSLPLIYQGIRNSMVAIDSKSLIEASKMLGASSMTTFLKVILPNIRFGVLLSSLMIFSGFLGEFVLTNLLIGGRFQTIRIYMLRRMNENGHIASSVMVVYFIILFLVGFGMNQLSKKMKESANNTRKKRRFGRESQKIVEKNTSTAKIS</sequence>
<dbReference type="GO" id="GO:0055085">
    <property type="term" value="P:transmembrane transport"/>
    <property type="evidence" value="ECO:0007669"/>
    <property type="project" value="InterPro"/>
</dbReference>
<accession>A0A430AF85</accession>
<keyword evidence="3" id="KW-1003">Cell membrane</keyword>
<dbReference type="CDD" id="cd06261">
    <property type="entry name" value="TM_PBP2"/>
    <property type="match status" value="1"/>
</dbReference>
<keyword evidence="2 8" id="KW-0813">Transport</keyword>
<evidence type="ECO:0000313" key="12">
    <source>
        <dbReference type="Proteomes" id="UP000288669"/>
    </source>
</evidence>
<dbReference type="InterPro" id="IPR035906">
    <property type="entry name" value="MetI-like_sf"/>
</dbReference>
<evidence type="ECO:0000256" key="6">
    <source>
        <dbReference type="ARBA" id="ARBA00022989"/>
    </source>
</evidence>
<name>A0A430AF85_9ENTE</name>
<feature type="transmembrane region" description="Helical" evidence="8">
    <location>
        <begin position="12"/>
        <end position="33"/>
    </location>
</feature>
<dbReference type="PANTHER" id="PTHR43357">
    <property type="entry name" value="INNER MEMBRANE ABC TRANSPORTER PERMEASE PROTEIN YDCV"/>
    <property type="match status" value="1"/>
</dbReference>
<keyword evidence="12" id="KW-1185">Reference proteome</keyword>
<dbReference type="SUPFAM" id="SSF161098">
    <property type="entry name" value="MetI-like"/>
    <property type="match status" value="1"/>
</dbReference>
<keyword evidence="4" id="KW-0997">Cell inner membrane</keyword>
<evidence type="ECO:0000256" key="2">
    <source>
        <dbReference type="ARBA" id="ARBA00022448"/>
    </source>
</evidence>
<dbReference type="AlphaFoldDB" id="A0A430AF85"/>
<dbReference type="RefSeq" id="WP_126825594.1">
    <property type="nucleotide sequence ID" value="NZ_JBHLWU010000001.1"/>
</dbReference>
<keyword evidence="7 8" id="KW-0472">Membrane</keyword>
<evidence type="ECO:0000256" key="1">
    <source>
        <dbReference type="ARBA" id="ARBA00004429"/>
    </source>
</evidence>
<evidence type="ECO:0000256" key="9">
    <source>
        <dbReference type="SAM" id="MobiDB-lite"/>
    </source>
</evidence>
<evidence type="ECO:0000256" key="5">
    <source>
        <dbReference type="ARBA" id="ARBA00022692"/>
    </source>
</evidence>
<keyword evidence="6 8" id="KW-1133">Transmembrane helix</keyword>
<protein>
    <recommendedName>
        <fullName evidence="10">ABC transmembrane type-1 domain-containing protein</fullName>
    </recommendedName>
</protein>
<comment type="similarity">
    <text evidence="8">Belongs to the binding-protein-dependent transport system permease family.</text>
</comment>
<feature type="domain" description="ABC transmembrane type-1" evidence="10">
    <location>
        <begin position="63"/>
        <end position="250"/>
    </location>
</feature>
<dbReference type="Pfam" id="PF00528">
    <property type="entry name" value="BPD_transp_1"/>
    <property type="match status" value="1"/>
</dbReference>
<reference evidence="11 12" key="1">
    <citation type="submission" date="2017-05" db="EMBL/GenBank/DDBJ databases">
        <title>Vagococcus spp. assemblies.</title>
        <authorList>
            <person name="Gulvik C.A."/>
        </authorList>
    </citation>
    <scope>NUCLEOTIDE SEQUENCE [LARGE SCALE GENOMIC DNA]</scope>
    <source>
        <strain evidence="11 12">DSM 24756</strain>
    </source>
</reference>
<comment type="caution">
    <text evidence="11">The sequence shown here is derived from an EMBL/GenBank/DDBJ whole genome shotgun (WGS) entry which is preliminary data.</text>
</comment>
<feature type="region of interest" description="Disordered" evidence="9">
    <location>
        <begin position="258"/>
        <end position="288"/>
    </location>
</feature>
<comment type="subcellular location">
    <subcellularLocation>
        <location evidence="1">Cell inner membrane</location>
        <topology evidence="1">Multi-pass membrane protein</topology>
    </subcellularLocation>
    <subcellularLocation>
        <location evidence="8">Cell membrane</location>
        <topology evidence="8">Multi-pass membrane protein</topology>
    </subcellularLocation>
</comment>
<feature type="transmembrane region" description="Helical" evidence="8">
    <location>
        <begin position="127"/>
        <end position="146"/>
    </location>
</feature>
<dbReference type="OrthoDB" id="9782004at2"/>
<feature type="transmembrane region" description="Helical" evidence="8">
    <location>
        <begin position="67"/>
        <end position="89"/>
    </location>
</feature>
<evidence type="ECO:0000259" key="10">
    <source>
        <dbReference type="PROSITE" id="PS50928"/>
    </source>
</evidence>
<proteinExistence type="inferred from homology"/>
<dbReference type="PANTHER" id="PTHR43357:SF4">
    <property type="entry name" value="INNER MEMBRANE ABC TRANSPORTER PERMEASE PROTEIN YDCV"/>
    <property type="match status" value="1"/>
</dbReference>
<dbReference type="EMBL" id="NGJZ01000003">
    <property type="protein sequence ID" value="RSU06407.1"/>
    <property type="molecule type" value="Genomic_DNA"/>
</dbReference>
<feature type="transmembrane region" description="Helical" evidence="8">
    <location>
        <begin position="231"/>
        <end position="250"/>
    </location>
</feature>
<dbReference type="Gene3D" id="1.10.3720.10">
    <property type="entry name" value="MetI-like"/>
    <property type="match status" value="1"/>
</dbReference>
<evidence type="ECO:0000313" key="11">
    <source>
        <dbReference type="EMBL" id="RSU06407.1"/>
    </source>
</evidence>
<dbReference type="GO" id="GO:0005886">
    <property type="term" value="C:plasma membrane"/>
    <property type="evidence" value="ECO:0007669"/>
    <property type="project" value="UniProtKB-SubCell"/>
</dbReference>
<evidence type="ECO:0000256" key="7">
    <source>
        <dbReference type="ARBA" id="ARBA00023136"/>
    </source>
</evidence>
<feature type="transmembrane region" description="Helical" evidence="8">
    <location>
        <begin position="190"/>
        <end position="210"/>
    </location>
</feature>
<organism evidence="11 12">
    <name type="scientific">Vagococcus entomophilus</name>
    <dbReference type="NCBI Taxonomy" id="1160095"/>
    <lineage>
        <taxon>Bacteria</taxon>
        <taxon>Bacillati</taxon>
        <taxon>Bacillota</taxon>
        <taxon>Bacilli</taxon>
        <taxon>Lactobacillales</taxon>
        <taxon>Enterococcaceae</taxon>
        <taxon>Vagococcus</taxon>
    </lineage>
</organism>
<dbReference type="InterPro" id="IPR000515">
    <property type="entry name" value="MetI-like"/>
</dbReference>
<dbReference type="Proteomes" id="UP000288669">
    <property type="component" value="Unassembled WGS sequence"/>
</dbReference>
<keyword evidence="5 8" id="KW-0812">Transmembrane</keyword>